<protein>
    <submittedName>
        <fullName evidence="2">Uncharacterized protein</fullName>
    </submittedName>
</protein>
<dbReference type="Proteomes" id="UP000274822">
    <property type="component" value="Unassembled WGS sequence"/>
</dbReference>
<dbReference type="AlphaFoldDB" id="A0A433Q6J2"/>
<feature type="compositionally biased region" description="Polar residues" evidence="1">
    <location>
        <begin position="168"/>
        <end position="178"/>
    </location>
</feature>
<evidence type="ECO:0000256" key="1">
    <source>
        <dbReference type="SAM" id="MobiDB-lite"/>
    </source>
</evidence>
<keyword evidence="3" id="KW-1185">Reference proteome</keyword>
<feature type="compositionally biased region" description="Low complexity" evidence="1">
    <location>
        <begin position="215"/>
        <end position="236"/>
    </location>
</feature>
<evidence type="ECO:0000313" key="3">
    <source>
        <dbReference type="Proteomes" id="UP000274822"/>
    </source>
</evidence>
<organism evidence="2 3">
    <name type="scientific">Jimgerdemannia flammicorona</name>
    <dbReference type="NCBI Taxonomy" id="994334"/>
    <lineage>
        <taxon>Eukaryota</taxon>
        <taxon>Fungi</taxon>
        <taxon>Fungi incertae sedis</taxon>
        <taxon>Mucoromycota</taxon>
        <taxon>Mucoromycotina</taxon>
        <taxon>Endogonomycetes</taxon>
        <taxon>Endogonales</taxon>
        <taxon>Endogonaceae</taxon>
        <taxon>Jimgerdemannia</taxon>
    </lineage>
</organism>
<accession>A0A433Q6J2</accession>
<gene>
    <name evidence="2" type="ORF">BC938DRAFT_472235</name>
</gene>
<comment type="caution">
    <text evidence="2">The sequence shown here is derived from an EMBL/GenBank/DDBJ whole genome shotgun (WGS) entry which is preliminary data.</text>
</comment>
<proteinExistence type="predicted"/>
<feature type="region of interest" description="Disordered" evidence="1">
    <location>
        <begin position="148"/>
        <end position="271"/>
    </location>
</feature>
<dbReference type="EMBL" id="RBNJ01013095">
    <property type="protein sequence ID" value="RUS25395.1"/>
    <property type="molecule type" value="Genomic_DNA"/>
</dbReference>
<feature type="region of interest" description="Disordered" evidence="1">
    <location>
        <begin position="85"/>
        <end position="129"/>
    </location>
</feature>
<name>A0A433Q6J2_9FUNG</name>
<feature type="compositionally biased region" description="Pro residues" evidence="1">
    <location>
        <begin position="258"/>
        <end position="271"/>
    </location>
</feature>
<sequence>MEGGEGLCGQNVIQTRHCDCSRGLPCAYVCFHSATRHTTLLSSSVTSTRTTCSSPHDVTNHKLPPPQLPPALASHADLLVEDALRSPSRTQPRQHARSNGGVVKTKPTVKASSGRGATRTMGKDTGTSRYHRKLHEVKNYIQQLKTEALPADNGGGDRATSAAPRGQTRATTSSTAPNNPEPRASSRPTITVSTKLANPPPITATSSRPSRLPQPTTTSTKRPSAPASSRPSGPASSRPPAPASSRPPATRLPSTAQPQPPRPFAPLPPLEPFVPSRGLAIPALQLRRPMPDLLNDTLRSSALRRDFYGELRTAYGQMWGWLKEG</sequence>
<feature type="compositionally biased region" description="Low complexity" evidence="1">
    <location>
        <begin position="243"/>
        <end position="257"/>
    </location>
</feature>
<reference evidence="2 3" key="1">
    <citation type="journal article" date="2018" name="New Phytol.">
        <title>Phylogenomics of Endogonaceae and evolution of mycorrhizas within Mucoromycota.</title>
        <authorList>
            <person name="Chang Y."/>
            <person name="Desiro A."/>
            <person name="Na H."/>
            <person name="Sandor L."/>
            <person name="Lipzen A."/>
            <person name="Clum A."/>
            <person name="Barry K."/>
            <person name="Grigoriev I.V."/>
            <person name="Martin F.M."/>
            <person name="Stajich J.E."/>
            <person name="Smith M.E."/>
            <person name="Bonito G."/>
            <person name="Spatafora J.W."/>
        </authorList>
    </citation>
    <scope>NUCLEOTIDE SEQUENCE [LARGE SCALE GENOMIC DNA]</scope>
    <source>
        <strain evidence="2 3">AD002</strain>
    </source>
</reference>
<evidence type="ECO:0000313" key="2">
    <source>
        <dbReference type="EMBL" id="RUS25395.1"/>
    </source>
</evidence>
<feature type="compositionally biased region" description="Polar residues" evidence="1">
    <location>
        <begin position="186"/>
        <end position="196"/>
    </location>
</feature>